<comment type="caution">
    <text evidence="5">The sequence shown here is derived from an EMBL/GenBank/DDBJ whole genome shotgun (WGS) entry which is preliminary data.</text>
</comment>
<protein>
    <recommendedName>
        <fullName evidence="7">TonB dependent receptor</fullName>
    </recommendedName>
</protein>
<accession>A0A4R8DFU2</accession>
<evidence type="ECO:0000256" key="2">
    <source>
        <dbReference type="ARBA" id="ARBA00023136"/>
    </source>
</evidence>
<evidence type="ECO:0000256" key="4">
    <source>
        <dbReference type="SAM" id="SignalP"/>
    </source>
</evidence>
<keyword evidence="2" id="KW-0472">Membrane</keyword>
<proteinExistence type="predicted"/>
<dbReference type="EMBL" id="SODV01000002">
    <property type="protein sequence ID" value="TDW96479.1"/>
    <property type="molecule type" value="Genomic_DNA"/>
</dbReference>
<keyword evidence="4" id="KW-0732">Signal</keyword>
<dbReference type="InterPro" id="IPR036942">
    <property type="entry name" value="Beta-barrel_TonB_sf"/>
</dbReference>
<evidence type="ECO:0000256" key="1">
    <source>
        <dbReference type="ARBA" id="ARBA00004442"/>
    </source>
</evidence>
<keyword evidence="3" id="KW-0998">Cell outer membrane</keyword>
<comment type="subcellular location">
    <subcellularLocation>
        <location evidence="1">Cell outer membrane</location>
    </subcellularLocation>
</comment>
<gene>
    <name evidence="5" type="ORF">EDB95_4310</name>
</gene>
<sequence>MKQRNILLIGMATLGSFTVHAQDKDTVLPNRTVNVTSTYKPVLQTASKINFNATLPAVDNKLPVLTYDIPAPSLYFSYLPAGLEPMIMQPDSNGIHENANYVKAGFGNFTTPYAEAGFSFGNKDNMFGLYASHISSKGNIQFQNYSNTAVQADGHVHTGNSILYGKVGYKLDEYNQYGYNHSLYTFSQDQIAHNFTTFHAQVGLRNATSNEYGFSYDPNVDFNVFRDNRSGNEINALVSVPLERRFGDNWAFRVNVAGDLTFYKTDSLASTITNNIFYVTPVLNYHNEVFTLNAGINPSWDNSAGGKFNLFPHIDFSLKLTEPLSLIGGWNGYYQKNTYQYLESLNPYVDQPLSQYNTEVRNLWGGIKGSAGPHVTYMAKMSYVTYADLPLFVNDTITGMGFETVKESKLNELQVHGELGFTAPGNFSLTVGADINNFISQSSQPEPWELLPFDLNAKLRWQPVKDVTLKADLFTWQGPYYRTLGKTEAQQSGAFDVNAGIQFNISKTVGLWLDCNNILNNTYQRWNQYDVLGFNILGGVVFSFGQRR</sequence>
<feature type="signal peptide" evidence="4">
    <location>
        <begin position="1"/>
        <end position="21"/>
    </location>
</feature>
<dbReference type="Gene3D" id="2.40.170.20">
    <property type="entry name" value="TonB-dependent receptor, beta-barrel domain"/>
    <property type="match status" value="1"/>
</dbReference>
<dbReference type="Proteomes" id="UP000294498">
    <property type="component" value="Unassembled WGS sequence"/>
</dbReference>
<feature type="chain" id="PRO_5020879811" description="TonB dependent receptor" evidence="4">
    <location>
        <begin position="22"/>
        <end position="548"/>
    </location>
</feature>
<dbReference type="SUPFAM" id="SSF56935">
    <property type="entry name" value="Porins"/>
    <property type="match status" value="1"/>
</dbReference>
<dbReference type="GO" id="GO:0009279">
    <property type="term" value="C:cell outer membrane"/>
    <property type="evidence" value="ECO:0007669"/>
    <property type="project" value="UniProtKB-SubCell"/>
</dbReference>
<evidence type="ECO:0000256" key="3">
    <source>
        <dbReference type="ARBA" id="ARBA00023237"/>
    </source>
</evidence>
<evidence type="ECO:0008006" key="7">
    <source>
        <dbReference type="Google" id="ProtNLM"/>
    </source>
</evidence>
<name>A0A4R8DFU2_9BACT</name>
<reference evidence="5 6" key="1">
    <citation type="submission" date="2019-03" db="EMBL/GenBank/DDBJ databases">
        <title>Genomic Encyclopedia of Type Strains, Phase IV (KMG-IV): sequencing the most valuable type-strain genomes for metagenomic binning, comparative biology and taxonomic classification.</title>
        <authorList>
            <person name="Goeker M."/>
        </authorList>
    </citation>
    <scope>NUCLEOTIDE SEQUENCE [LARGE SCALE GENOMIC DNA]</scope>
    <source>
        <strain evidence="5 6">DSM 100059</strain>
    </source>
</reference>
<dbReference type="RefSeq" id="WP_133996984.1">
    <property type="nucleotide sequence ID" value="NZ_SODV01000002.1"/>
</dbReference>
<evidence type="ECO:0000313" key="5">
    <source>
        <dbReference type="EMBL" id="TDW96479.1"/>
    </source>
</evidence>
<dbReference type="AlphaFoldDB" id="A0A4R8DFU2"/>
<organism evidence="5 6">
    <name type="scientific">Dinghuibacter silviterrae</name>
    <dbReference type="NCBI Taxonomy" id="1539049"/>
    <lineage>
        <taxon>Bacteria</taxon>
        <taxon>Pseudomonadati</taxon>
        <taxon>Bacteroidota</taxon>
        <taxon>Chitinophagia</taxon>
        <taxon>Chitinophagales</taxon>
        <taxon>Chitinophagaceae</taxon>
        <taxon>Dinghuibacter</taxon>
    </lineage>
</organism>
<keyword evidence="6" id="KW-1185">Reference proteome</keyword>
<dbReference type="OrthoDB" id="1264254at2"/>
<evidence type="ECO:0000313" key="6">
    <source>
        <dbReference type="Proteomes" id="UP000294498"/>
    </source>
</evidence>